<dbReference type="PANTHER" id="PTHR24421:SF10">
    <property type="entry name" value="NITRATE_NITRITE SENSOR PROTEIN NARQ"/>
    <property type="match status" value="1"/>
</dbReference>
<dbReference type="EMBL" id="RJKE01000001">
    <property type="protein sequence ID" value="ROO86868.1"/>
    <property type="molecule type" value="Genomic_DNA"/>
</dbReference>
<evidence type="ECO:0000256" key="3">
    <source>
        <dbReference type="ARBA" id="ARBA00022553"/>
    </source>
</evidence>
<evidence type="ECO:0000313" key="13">
    <source>
        <dbReference type="EMBL" id="ROO86868.1"/>
    </source>
</evidence>
<keyword evidence="5" id="KW-0547">Nucleotide-binding</keyword>
<dbReference type="EC" id="2.7.13.3" evidence="2"/>
<evidence type="ECO:0000259" key="11">
    <source>
        <dbReference type="Pfam" id="PF02518"/>
    </source>
</evidence>
<dbReference type="CDD" id="cd16917">
    <property type="entry name" value="HATPase_UhpB-NarQ-NarX-like"/>
    <property type="match status" value="1"/>
</dbReference>
<dbReference type="Gene3D" id="1.20.5.1930">
    <property type="match status" value="1"/>
</dbReference>
<dbReference type="AlphaFoldDB" id="A0A3N1D1C7"/>
<accession>A0A3N1D1C7</accession>
<keyword evidence="10" id="KW-0472">Membrane</keyword>
<comment type="catalytic activity">
    <reaction evidence="1">
        <text>ATP + protein L-histidine = ADP + protein N-phospho-L-histidine.</text>
        <dbReference type="EC" id="2.7.13.3"/>
    </reaction>
</comment>
<dbReference type="InterPro" id="IPR036890">
    <property type="entry name" value="HATPase_C_sf"/>
</dbReference>
<keyword evidence="7" id="KW-0067">ATP-binding</keyword>
<dbReference type="GO" id="GO:0046983">
    <property type="term" value="F:protein dimerization activity"/>
    <property type="evidence" value="ECO:0007669"/>
    <property type="project" value="InterPro"/>
</dbReference>
<dbReference type="GO" id="GO:0005524">
    <property type="term" value="F:ATP binding"/>
    <property type="evidence" value="ECO:0007669"/>
    <property type="project" value="UniProtKB-KW"/>
</dbReference>
<proteinExistence type="predicted"/>
<dbReference type="Pfam" id="PF07730">
    <property type="entry name" value="HisKA_3"/>
    <property type="match status" value="1"/>
</dbReference>
<evidence type="ECO:0000256" key="8">
    <source>
        <dbReference type="ARBA" id="ARBA00023012"/>
    </source>
</evidence>
<name>A0A3N1D1C7_9ACTN</name>
<dbReference type="GO" id="GO:0000155">
    <property type="term" value="F:phosphorelay sensor kinase activity"/>
    <property type="evidence" value="ECO:0007669"/>
    <property type="project" value="InterPro"/>
</dbReference>
<dbReference type="InterPro" id="IPR050482">
    <property type="entry name" value="Sensor_HK_TwoCompSys"/>
</dbReference>
<dbReference type="InterPro" id="IPR003594">
    <property type="entry name" value="HATPase_dom"/>
</dbReference>
<keyword evidence="3" id="KW-0597">Phosphoprotein</keyword>
<evidence type="ECO:0000256" key="2">
    <source>
        <dbReference type="ARBA" id="ARBA00012438"/>
    </source>
</evidence>
<comment type="caution">
    <text evidence="13">The sequence shown here is derived from an EMBL/GenBank/DDBJ whole genome shotgun (WGS) entry which is preliminary data.</text>
</comment>
<evidence type="ECO:0000256" key="4">
    <source>
        <dbReference type="ARBA" id="ARBA00022679"/>
    </source>
</evidence>
<feature type="region of interest" description="Disordered" evidence="9">
    <location>
        <begin position="358"/>
        <end position="412"/>
    </location>
</feature>
<feature type="transmembrane region" description="Helical" evidence="10">
    <location>
        <begin position="162"/>
        <end position="181"/>
    </location>
</feature>
<dbReference type="GO" id="GO:0016020">
    <property type="term" value="C:membrane"/>
    <property type="evidence" value="ECO:0007669"/>
    <property type="project" value="InterPro"/>
</dbReference>
<sequence length="412" mass="44039">MSVHHVLGRPLNAVIAVLRAPSGPDRSICWPDQPRARLAIILAVLPLSIGLTGGSIALYAGLHGVSADLAWPLGILQCLPLLVAPRWPVPAWRVVMMGLLCGTVAGGGDTFMPWPVTSLLALVGVLFAVGASSDRPKPLGAGLVTVFVIVAVPLWVGRLESWFGLILIGLVLLALVFGDAVGGRYLAEMRLALEAERHRRDQALNAVLEERSRIARELHDVVAHHMSVIALQAEAAPYKIHDLPEPARETFALLRDEARSALTETRRMVGLLRAGSEAAERAPQPGADRIPELLDAHEGLRVSLEVRGAHRTLPDAVDLSAYRIVQEALSNAARYAPGSSVEVEVHYLPHELRLEIRDDGAKEEPQPGNGGHGLLGMRERVAMLGGSLKTGPRPEGGWSVSAGLPLDSPPSP</sequence>
<feature type="transmembrane region" description="Helical" evidence="10">
    <location>
        <begin position="38"/>
        <end position="59"/>
    </location>
</feature>
<feature type="transmembrane region" description="Helical" evidence="10">
    <location>
        <begin position="139"/>
        <end position="156"/>
    </location>
</feature>
<dbReference type="Proteomes" id="UP000272400">
    <property type="component" value="Unassembled WGS sequence"/>
</dbReference>
<evidence type="ECO:0000313" key="14">
    <source>
        <dbReference type="Proteomes" id="UP000272400"/>
    </source>
</evidence>
<dbReference type="SUPFAM" id="SSF55874">
    <property type="entry name" value="ATPase domain of HSP90 chaperone/DNA topoisomerase II/histidine kinase"/>
    <property type="match status" value="1"/>
</dbReference>
<evidence type="ECO:0000256" key="6">
    <source>
        <dbReference type="ARBA" id="ARBA00022777"/>
    </source>
</evidence>
<evidence type="ECO:0000256" key="5">
    <source>
        <dbReference type="ARBA" id="ARBA00022741"/>
    </source>
</evidence>
<dbReference type="Gene3D" id="3.30.565.10">
    <property type="entry name" value="Histidine kinase-like ATPase, C-terminal domain"/>
    <property type="match status" value="1"/>
</dbReference>
<reference evidence="13 14" key="1">
    <citation type="submission" date="2018-11" db="EMBL/GenBank/DDBJ databases">
        <title>Sequencing the genomes of 1000 actinobacteria strains.</title>
        <authorList>
            <person name="Klenk H.-P."/>
        </authorList>
    </citation>
    <scope>NUCLEOTIDE SEQUENCE [LARGE SCALE GENOMIC DNA]</scope>
    <source>
        <strain evidence="13 14">DSM 44254</strain>
    </source>
</reference>
<gene>
    <name evidence="13" type="ORF">EDD29_4450</name>
</gene>
<protein>
    <recommendedName>
        <fullName evidence="2">histidine kinase</fullName>
        <ecNumber evidence="2">2.7.13.3</ecNumber>
    </recommendedName>
</protein>
<feature type="domain" description="Histidine kinase/HSP90-like ATPase" evidence="11">
    <location>
        <begin position="320"/>
        <end position="407"/>
    </location>
</feature>
<keyword evidence="4" id="KW-0808">Transferase</keyword>
<evidence type="ECO:0000256" key="1">
    <source>
        <dbReference type="ARBA" id="ARBA00000085"/>
    </source>
</evidence>
<evidence type="ECO:0000259" key="12">
    <source>
        <dbReference type="Pfam" id="PF07730"/>
    </source>
</evidence>
<dbReference type="Pfam" id="PF02518">
    <property type="entry name" value="HATPase_c"/>
    <property type="match status" value="1"/>
</dbReference>
<dbReference type="RefSeq" id="WP_123666226.1">
    <property type="nucleotide sequence ID" value="NZ_RJKE01000001.1"/>
</dbReference>
<evidence type="ECO:0000256" key="10">
    <source>
        <dbReference type="SAM" id="Phobius"/>
    </source>
</evidence>
<keyword evidence="10" id="KW-0812">Transmembrane</keyword>
<dbReference type="OrthoDB" id="3288457at2"/>
<keyword evidence="6 13" id="KW-0418">Kinase</keyword>
<keyword evidence="14" id="KW-1185">Reference proteome</keyword>
<evidence type="ECO:0000256" key="7">
    <source>
        <dbReference type="ARBA" id="ARBA00022840"/>
    </source>
</evidence>
<feature type="transmembrane region" description="Helical" evidence="10">
    <location>
        <begin position="114"/>
        <end position="132"/>
    </location>
</feature>
<feature type="domain" description="Signal transduction histidine kinase subgroup 3 dimerisation and phosphoacceptor" evidence="12">
    <location>
        <begin position="210"/>
        <end position="275"/>
    </location>
</feature>
<dbReference type="PANTHER" id="PTHR24421">
    <property type="entry name" value="NITRATE/NITRITE SENSOR PROTEIN NARX-RELATED"/>
    <property type="match status" value="1"/>
</dbReference>
<evidence type="ECO:0000256" key="9">
    <source>
        <dbReference type="SAM" id="MobiDB-lite"/>
    </source>
</evidence>
<keyword evidence="10" id="KW-1133">Transmembrane helix</keyword>
<keyword evidence="8" id="KW-0902">Two-component regulatory system</keyword>
<dbReference type="InterPro" id="IPR011712">
    <property type="entry name" value="Sig_transdc_His_kin_sub3_dim/P"/>
</dbReference>
<organism evidence="13 14">
    <name type="scientific">Actinocorallia herbida</name>
    <dbReference type="NCBI Taxonomy" id="58109"/>
    <lineage>
        <taxon>Bacteria</taxon>
        <taxon>Bacillati</taxon>
        <taxon>Actinomycetota</taxon>
        <taxon>Actinomycetes</taxon>
        <taxon>Streptosporangiales</taxon>
        <taxon>Thermomonosporaceae</taxon>
        <taxon>Actinocorallia</taxon>
    </lineage>
</organism>